<keyword evidence="1" id="KW-0472">Membrane</keyword>
<feature type="transmembrane region" description="Helical" evidence="1">
    <location>
        <begin position="521"/>
        <end position="539"/>
    </location>
</feature>
<dbReference type="AlphaFoldDB" id="A0A7T7KU11"/>
<evidence type="ECO:0000313" key="2">
    <source>
        <dbReference type="EMBL" id="QQM38732.1"/>
    </source>
</evidence>
<feature type="transmembrane region" description="Helical" evidence="1">
    <location>
        <begin position="400"/>
        <end position="422"/>
    </location>
</feature>
<sequence length="785" mass="85181">MGLYVNRGREGWTELRVHGVSGTPPESLLDHPGVERVAGDVQAGCYRRRWQIAPTEEDADGFRREAYSWGGLTSGDGQRALWLLLLPFMLLNMAYFADPGHRVGAPSLAVAFRTGVQRLLALSLTGTYVLGAVSASVDLVGWQCGNATVRPCAGNESWLRWLNYGWLDTPGRHLTVTAAVPIALVMLLWYLGNKTWQVAEAQPVLQSAPTPDVRTPLEDRRMWNGRGPVRRLRSLHITAALTVIAVFLLAPLLDRPERGPNALLDGRNWEAGAMFFRSSCLVLALLVLACVVVWVAVPGTGRRERPNGMVENSSESDFYRVLPWAALALVVGAAVAASWGSNGARTPAASQLPWEVAWIHMLFLAQAVMLAALLVSQLFTSKRDKAPPAPNLPRQPWGGFVQTGVAFLGWALAGALAAGLMLRVAEILGAPAAAYRRGREQAQLIVPDVYFWAGTGAAVLVLAAVGIGTVSWLVQSGVRRSAAREVAKAYPASQSDPRRAADIATAWARAQLLESTGRKTLGILLTTAAAVAVVGIVVYVVDSSFVTDQRWLVLLANLVLSAAFVGLLWAGRQAYKSPRFRRTVGILWDIGTFWPRETHPLAPPCYAERTVPDLLKRLEYLAGGDEPTKRGKVILSCHSQGSVIGAAVILQTTADTNRDVRMLTYGSPLTRLFVRFFPAFFNAESLDRIGGLLTPEDAPALWRWRNLYRPTDPIGSWVVAPAGLPREGTTVDPAPSPVDRQLLDPAAFARPAGDLVHPPALGHSNYFADPAFEATVRAFRNGDIR</sequence>
<dbReference type="RefSeq" id="WP_200393896.1">
    <property type="nucleotide sequence ID" value="NZ_CP066831.1"/>
</dbReference>
<keyword evidence="3" id="KW-1185">Reference proteome</keyword>
<feature type="transmembrane region" description="Helical" evidence="1">
    <location>
        <begin position="173"/>
        <end position="192"/>
    </location>
</feature>
<accession>A0A7T7KU11</accession>
<feature type="transmembrane region" description="Helical" evidence="1">
    <location>
        <begin position="273"/>
        <end position="297"/>
    </location>
</feature>
<organism evidence="2 3">
    <name type="scientific">Streptomyces liliifuscus</name>
    <dbReference type="NCBI Taxonomy" id="2797636"/>
    <lineage>
        <taxon>Bacteria</taxon>
        <taxon>Bacillati</taxon>
        <taxon>Actinomycetota</taxon>
        <taxon>Actinomycetes</taxon>
        <taxon>Kitasatosporales</taxon>
        <taxon>Streptomycetaceae</taxon>
        <taxon>Streptomyces</taxon>
    </lineage>
</organism>
<evidence type="ECO:0000313" key="3">
    <source>
        <dbReference type="Proteomes" id="UP000595636"/>
    </source>
</evidence>
<dbReference type="EMBL" id="CP066831">
    <property type="protein sequence ID" value="QQM38732.1"/>
    <property type="molecule type" value="Genomic_DNA"/>
</dbReference>
<keyword evidence="1" id="KW-0812">Transmembrane</keyword>
<name>A0A7T7KU11_9ACTN</name>
<keyword evidence="1" id="KW-1133">Transmembrane helix</keyword>
<dbReference type="KEGG" id="slf:JEQ17_04115"/>
<dbReference type="Proteomes" id="UP000595636">
    <property type="component" value="Chromosome"/>
</dbReference>
<evidence type="ECO:0008006" key="4">
    <source>
        <dbReference type="Google" id="ProtNLM"/>
    </source>
</evidence>
<feature type="transmembrane region" description="Helical" evidence="1">
    <location>
        <begin position="449"/>
        <end position="474"/>
    </location>
</feature>
<protein>
    <recommendedName>
        <fullName evidence="4">Integral membrane protein</fullName>
    </recommendedName>
</protein>
<feature type="transmembrane region" description="Helical" evidence="1">
    <location>
        <begin position="119"/>
        <end position="137"/>
    </location>
</feature>
<proteinExistence type="predicted"/>
<feature type="transmembrane region" description="Helical" evidence="1">
    <location>
        <begin position="235"/>
        <end position="253"/>
    </location>
</feature>
<evidence type="ECO:0000256" key="1">
    <source>
        <dbReference type="SAM" id="Phobius"/>
    </source>
</evidence>
<gene>
    <name evidence="2" type="ORF">JEQ17_04115</name>
</gene>
<feature type="transmembrane region" description="Helical" evidence="1">
    <location>
        <begin position="318"/>
        <end position="337"/>
    </location>
</feature>
<reference evidence="2 3" key="1">
    <citation type="submission" date="2020-12" db="EMBL/GenBank/DDBJ databases">
        <title>A novel species.</title>
        <authorList>
            <person name="Li K."/>
        </authorList>
    </citation>
    <scope>NUCLEOTIDE SEQUENCE [LARGE SCALE GENOMIC DNA]</scope>
    <source>
        <strain evidence="2 3">ZYC-3</strain>
    </source>
</reference>
<feature type="transmembrane region" description="Helical" evidence="1">
    <location>
        <begin position="357"/>
        <end position="379"/>
    </location>
</feature>
<feature type="transmembrane region" description="Helical" evidence="1">
    <location>
        <begin position="551"/>
        <end position="571"/>
    </location>
</feature>